<dbReference type="EMBL" id="GL378387">
    <property type="protein sequence ID" value="EFJ42015.1"/>
    <property type="molecule type" value="Genomic_DNA"/>
</dbReference>
<dbReference type="AlphaFoldDB" id="D8UE20"/>
<dbReference type="Pfam" id="PF06041">
    <property type="entry name" value="DUF924"/>
    <property type="match status" value="1"/>
</dbReference>
<dbReference type="RefSeq" id="XP_002956890.1">
    <property type="nucleotide sequence ID" value="XM_002956844.1"/>
</dbReference>
<reference evidence="2 3" key="1">
    <citation type="journal article" date="2010" name="Science">
        <title>Genomic analysis of organismal complexity in the multicellular green alga Volvox carteri.</title>
        <authorList>
            <person name="Prochnik S.E."/>
            <person name="Umen J."/>
            <person name="Nedelcu A.M."/>
            <person name="Hallmann A."/>
            <person name="Miller S.M."/>
            <person name="Nishii I."/>
            <person name="Ferris P."/>
            <person name="Kuo A."/>
            <person name="Mitros T."/>
            <person name="Fritz-Laylin L.K."/>
            <person name="Hellsten U."/>
            <person name="Chapman J."/>
            <person name="Simakov O."/>
            <person name="Rensing S.A."/>
            <person name="Terry A."/>
            <person name="Pangilinan J."/>
            <person name="Kapitonov V."/>
            <person name="Jurka J."/>
            <person name="Salamov A."/>
            <person name="Shapiro H."/>
            <person name="Schmutz J."/>
            <person name="Grimwood J."/>
            <person name="Lindquist E."/>
            <person name="Lucas S."/>
            <person name="Grigoriev I.V."/>
            <person name="Schmitt R."/>
            <person name="Kirk D."/>
            <person name="Rokhsar D.S."/>
        </authorList>
    </citation>
    <scope>NUCLEOTIDE SEQUENCE [LARGE SCALE GENOMIC DNA]</scope>
    <source>
        <strain evidence="3">f. Nagariensis / Eve</strain>
    </source>
</reference>
<dbReference type="InterPro" id="IPR011990">
    <property type="entry name" value="TPR-like_helical_dom_sf"/>
</dbReference>
<evidence type="ECO:0000313" key="3">
    <source>
        <dbReference type="Proteomes" id="UP000001058"/>
    </source>
</evidence>
<dbReference type="Gene3D" id="1.25.40.10">
    <property type="entry name" value="Tetratricopeptide repeat domain"/>
    <property type="match status" value="1"/>
</dbReference>
<proteinExistence type="predicted"/>
<dbReference type="InterPro" id="IPR010323">
    <property type="entry name" value="DUF924"/>
</dbReference>
<feature type="compositionally biased region" description="Low complexity" evidence="1">
    <location>
        <begin position="240"/>
        <end position="272"/>
    </location>
</feature>
<dbReference type="GeneID" id="9622660"/>
<name>D8UE20_VOLCA</name>
<feature type="compositionally biased region" description="Basic residues" evidence="1">
    <location>
        <begin position="445"/>
        <end position="458"/>
    </location>
</feature>
<keyword evidence="3" id="KW-1185">Reference proteome</keyword>
<feature type="region of interest" description="Disordered" evidence="1">
    <location>
        <begin position="382"/>
        <end position="404"/>
    </location>
</feature>
<evidence type="ECO:0008006" key="4">
    <source>
        <dbReference type="Google" id="ProtNLM"/>
    </source>
</evidence>
<organism evidence="3">
    <name type="scientific">Volvox carteri f. nagariensis</name>
    <dbReference type="NCBI Taxonomy" id="3068"/>
    <lineage>
        <taxon>Eukaryota</taxon>
        <taxon>Viridiplantae</taxon>
        <taxon>Chlorophyta</taxon>
        <taxon>core chlorophytes</taxon>
        <taxon>Chlorophyceae</taxon>
        <taxon>CS clade</taxon>
        <taxon>Chlamydomonadales</taxon>
        <taxon>Volvocaceae</taxon>
        <taxon>Volvox</taxon>
    </lineage>
</organism>
<feature type="region of interest" description="Disordered" evidence="1">
    <location>
        <begin position="437"/>
        <end position="493"/>
    </location>
</feature>
<evidence type="ECO:0000256" key="1">
    <source>
        <dbReference type="SAM" id="MobiDB-lite"/>
    </source>
</evidence>
<dbReference type="InParanoid" id="D8UE20"/>
<dbReference type="STRING" id="3068.D8UE20"/>
<accession>D8UE20</accession>
<dbReference type="OrthoDB" id="543666at2759"/>
<protein>
    <recommendedName>
        <fullName evidence="4">GAF domain-containing protein</fullName>
    </recommendedName>
</protein>
<dbReference type="Proteomes" id="UP000001058">
    <property type="component" value="Unassembled WGS sequence"/>
</dbReference>
<gene>
    <name evidence="2" type="ORF">VOLCADRAFT_119548</name>
</gene>
<feature type="region of interest" description="Disordered" evidence="1">
    <location>
        <begin position="238"/>
        <end position="272"/>
    </location>
</feature>
<sequence>IDSAFASTLRLSSSGDKLKALARNLTDTGLVNFCCVYLVHPARGTFGIAALSGAGSELYPPMLTGKEAQRAVGLSDFGSPSPLNVFTRCVFQVRDCNWCVEDVVGSKAPWYYDCASAANGFGLPQDGGWLRCAGMRSVLALPCMQGADVTGVLTVASKQKSLDHLLLRKLEELCFKITPVVTDAVLEFSSLLCNRQAASRYESVSDFAHEVLGELLNLDRAVAASIVCRSTAEGGAVHRGSASASKQQQQQQQRRPLAAAAAAEGLGQGQQSGARGACRKAAEERSVFDAAAAVAAAAAAGFSWTVPTAAAAAEPVTPTLRHVTNQQQQQQQLDCPSAHSFLLTDTFCTAMTDIAPYAVVLTSDLAVSVPEVPEVSSAAAASTSAVPSASARPTPPPSHSALVMPDNGWIRVPYVSTSRSLPDRSPPAAAVDYLRGVEAAPPPPPRHHPHHHYHHHHQQQQVQQPVSGATTATAAAAAAAVPASDRNASRSTRSLSCLEFSGGVSEAAGREESTTDSVSGGMMLQSKAATAGPAAAAAATTESAVKVAAVEASLALSRARSPAHSMVVESNRSSESGCAEVPYMIESRSTEDLAAALRCDGNGGGGNVENVQKAPAFHNSSKNMESRIMLRGAPLERSVGASGGGGGAAAAAHVGRTSQEPSDEAAAAASLMMAHGSSCGTDYSNMMAVDAMLRYTNSSRNTNTCIYGGGSSTARLSGAWGSQCAGGSAVGGDLSEVRTSLRGGGARGRWSRDSAAAAAAVWSNEAAEAFAAALRFTRTHGAPTASRCSGGGASASAAEPPSWRAQAGGAVANGRTMLTPGLRYGSCASTAPALGDLYGINESGPVPALQWSLEFSDDGSVAVVDIPSPRGGSSGDVNGINTGGGGGGAFVVSSGLGAEALRLYGERYAGCSSGSDAVPVCGAPTVTARHALLAVRNTGARPPPIEWGGRGPRCPSCAGARRAPQSPVLQVDGTACGLSRPPAGLPGPRARGLDCGLWDPQSSPCTFHIGQRREADPVPYALLHPCWCFYALHAAPLWFRGGPAVDQAEGADKALPAMVRYFAYMPYMHAEDLEAQERGVQLFRVAAETTEAAGPAAAAAAKALRNALSYMEAHRNVVAAWGRFPHRNTVLGRTSTAEELAGLADGSIAKF</sequence>
<dbReference type="SUPFAM" id="SSF48452">
    <property type="entry name" value="TPR-like"/>
    <property type="match status" value="1"/>
</dbReference>
<evidence type="ECO:0000313" key="2">
    <source>
        <dbReference type="EMBL" id="EFJ42015.1"/>
    </source>
</evidence>
<feature type="compositionally biased region" description="Low complexity" evidence="1">
    <location>
        <begin position="459"/>
        <end position="480"/>
    </location>
</feature>
<feature type="region of interest" description="Disordered" evidence="1">
    <location>
        <begin position="639"/>
        <end position="663"/>
    </location>
</feature>
<feature type="compositionally biased region" description="Low complexity" evidence="1">
    <location>
        <begin position="382"/>
        <end position="392"/>
    </location>
</feature>
<feature type="non-terminal residue" evidence="2">
    <location>
        <position position="1"/>
    </location>
</feature>
<dbReference type="KEGG" id="vcn:VOLCADRAFT_119548"/>